<evidence type="ECO:0000313" key="2">
    <source>
        <dbReference type="EMBL" id="MBB4889163.1"/>
    </source>
</evidence>
<dbReference type="Pfam" id="PF01661">
    <property type="entry name" value="Macro"/>
    <property type="match status" value="1"/>
</dbReference>
<name>A0A7W7LFC3_STRNE</name>
<organism evidence="2 3">
    <name type="scientific">Streptomyces netropsis</name>
    <name type="common">Streptoverticillium netropsis</name>
    <dbReference type="NCBI Taxonomy" id="55404"/>
    <lineage>
        <taxon>Bacteria</taxon>
        <taxon>Bacillati</taxon>
        <taxon>Actinomycetota</taxon>
        <taxon>Actinomycetes</taxon>
        <taxon>Kitasatosporales</taxon>
        <taxon>Streptomycetaceae</taxon>
        <taxon>Streptomyces</taxon>
    </lineage>
</organism>
<dbReference type="AlphaFoldDB" id="A0A7W7LFC3"/>
<dbReference type="SUPFAM" id="SSF52949">
    <property type="entry name" value="Macro domain-like"/>
    <property type="match status" value="1"/>
</dbReference>
<sequence>MLNTVGPVFSREEDRSNLLDSCYRESLRVADELGAKTVAFPAVSTGIFRWPMDDAARTSVEEVRFVLFDEAAYAAFTAQGN</sequence>
<dbReference type="Proteomes" id="UP000556436">
    <property type="component" value="Unassembled WGS sequence"/>
</dbReference>
<dbReference type="InterPro" id="IPR002589">
    <property type="entry name" value="Macro_dom"/>
</dbReference>
<evidence type="ECO:0000313" key="3">
    <source>
        <dbReference type="Proteomes" id="UP000556436"/>
    </source>
</evidence>
<comment type="caution">
    <text evidence="2">The sequence shown here is derived from an EMBL/GenBank/DDBJ whole genome shotgun (WGS) entry which is preliminary data.</text>
</comment>
<reference evidence="2 3" key="1">
    <citation type="submission" date="2020-08" db="EMBL/GenBank/DDBJ databases">
        <title>Genomic Encyclopedia of Type Strains, Phase III (KMG-III): the genomes of soil and plant-associated and newly described type strains.</title>
        <authorList>
            <person name="Whitman W."/>
        </authorList>
    </citation>
    <scope>NUCLEOTIDE SEQUENCE [LARGE SCALE GENOMIC DNA]</scope>
    <source>
        <strain evidence="2 3">CECT 3265</strain>
    </source>
</reference>
<dbReference type="PANTHER" id="PTHR11106">
    <property type="entry name" value="GANGLIOSIDE INDUCED DIFFERENTIATION ASSOCIATED PROTEIN 2-RELATED"/>
    <property type="match status" value="1"/>
</dbReference>
<dbReference type="Gene3D" id="3.40.220.10">
    <property type="entry name" value="Leucine Aminopeptidase, subunit E, domain 1"/>
    <property type="match status" value="1"/>
</dbReference>
<evidence type="ECO:0000259" key="1">
    <source>
        <dbReference type="PROSITE" id="PS51154"/>
    </source>
</evidence>
<gene>
    <name evidence="2" type="ORF">FHS38_005238</name>
</gene>
<dbReference type="PROSITE" id="PS51154">
    <property type="entry name" value="MACRO"/>
    <property type="match status" value="1"/>
</dbReference>
<protein>
    <submittedName>
        <fullName evidence="2">O-acetyl-ADP-ribose deacetylase (Regulator of RNase III)</fullName>
    </submittedName>
</protein>
<proteinExistence type="predicted"/>
<feature type="domain" description="Macro" evidence="1">
    <location>
        <begin position="1"/>
        <end position="81"/>
    </location>
</feature>
<keyword evidence="3" id="KW-1185">Reference proteome</keyword>
<dbReference type="PANTHER" id="PTHR11106:SF27">
    <property type="entry name" value="MACRO DOMAIN-CONTAINING PROTEIN"/>
    <property type="match status" value="1"/>
</dbReference>
<dbReference type="EMBL" id="JACHJG010000012">
    <property type="protein sequence ID" value="MBB4889163.1"/>
    <property type="molecule type" value="Genomic_DNA"/>
</dbReference>
<accession>A0A7W7LFC3</accession>
<dbReference type="InterPro" id="IPR043472">
    <property type="entry name" value="Macro_dom-like"/>
</dbReference>